<feature type="compositionally biased region" description="Basic and acidic residues" evidence="1">
    <location>
        <begin position="57"/>
        <end position="68"/>
    </location>
</feature>
<keyword evidence="3" id="KW-1185">Reference proteome</keyword>
<proteinExistence type="predicted"/>
<feature type="compositionally biased region" description="Polar residues" evidence="1">
    <location>
        <begin position="1"/>
        <end position="10"/>
    </location>
</feature>
<protein>
    <submittedName>
        <fullName evidence="2">Uncharacterized protein</fullName>
    </submittedName>
</protein>
<evidence type="ECO:0000256" key="1">
    <source>
        <dbReference type="SAM" id="MobiDB-lite"/>
    </source>
</evidence>
<gene>
    <name evidence="2" type="ORF">ALC62_09029</name>
</gene>
<feature type="region of interest" description="Disordered" evidence="1">
    <location>
        <begin position="1"/>
        <end position="68"/>
    </location>
</feature>
<dbReference type="Proteomes" id="UP000078542">
    <property type="component" value="Unassembled WGS sequence"/>
</dbReference>
<dbReference type="EMBL" id="KQ977739">
    <property type="protein sequence ID" value="KYN00234.1"/>
    <property type="molecule type" value="Genomic_DNA"/>
</dbReference>
<evidence type="ECO:0000313" key="3">
    <source>
        <dbReference type="Proteomes" id="UP000078542"/>
    </source>
</evidence>
<accession>A0A151IG84</accession>
<sequence length="68" mass="7877">MVYANISGTTIKGPYPEINKDKEKHGNMSSNHQQQQNHQQQSLSKNDKNGSWGPVFKNKENFIDMHKY</sequence>
<name>A0A151IG84_9HYME</name>
<reference evidence="2 3" key="1">
    <citation type="submission" date="2016-03" db="EMBL/GenBank/DDBJ databases">
        <title>Cyphomyrmex costatus WGS genome.</title>
        <authorList>
            <person name="Nygaard S."/>
            <person name="Hu H."/>
            <person name="Boomsma J."/>
            <person name="Zhang G."/>
        </authorList>
    </citation>
    <scope>NUCLEOTIDE SEQUENCE [LARGE SCALE GENOMIC DNA]</scope>
    <source>
        <strain evidence="2">MS0001</strain>
        <tissue evidence="2">Whole body</tissue>
    </source>
</reference>
<dbReference type="AlphaFoldDB" id="A0A151IG84"/>
<organism evidence="2 3">
    <name type="scientific">Cyphomyrmex costatus</name>
    <dbReference type="NCBI Taxonomy" id="456900"/>
    <lineage>
        <taxon>Eukaryota</taxon>
        <taxon>Metazoa</taxon>
        <taxon>Ecdysozoa</taxon>
        <taxon>Arthropoda</taxon>
        <taxon>Hexapoda</taxon>
        <taxon>Insecta</taxon>
        <taxon>Pterygota</taxon>
        <taxon>Neoptera</taxon>
        <taxon>Endopterygota</taxon>
        <taxon>Hymenoptera</taxon>
        <taxon>Apocrita</taxon>
        <taxon>Aculeata</taxon>
        <taxon>Formicoidea</taxon>
        <taxon>Formicidae</taxon>
        <taxon>Myrmicinae</taxon>
        <taxon>Cyphomyrmex</taxon>
    </lineage>
</organism>
<evidence type="ECO:0000313" key="2">
    <source>
        <dbReference type="EMBL" id="KYN00234.1"/>
    </source>
</evidence>
<feature type="compositionally biased region" description="Low complexity" evidence="1">
    <location>
        <begin position="29"/>
        <end position="42"/>
    </location>
</feature>